<accession>A0A1I1XVL1</accession>
<dbReference type="EMBL" id="FONN01000001">
    <property type="protein sequence ID" value="SFE11189.1"/>
    <property type="molecule type" value="Genomic_DNA"/>
</dbReference>
<name>A0A1I1XVL1_9BACL</name>
<gene>
    <name evidence="1" type="ORF">SAMN04487969_101114</name>
</gene>
<organism evidence="1 2">
    <name type="scientific">Paenibacillus algorifonticola</name>
    <dbReference type="NCBI Taxonomy" id="684063"/>
    <lineage>
        <taxon>Bacteria</taxon>
        <taxon>Bacillati</taxon>
        <taxon>Bacillota</taxon>
        <taxon>Bacilli</taxon>
        <taxon>Bacillales</taxon>
        <taxon>Paenibacillaceae</taxon>
        <taxon>Paenibacillus</taxon>
    </lineage>
</organism>
<proteinExistence type="predicted"/>
<dbReference type="OrthoDB" id="2910064at2"/>
<dbReference type="Proteomes" id="UP000183410">
    <property type="component" value="Unassembled WGS sequence"/>
</dbReference>
<protein>
    <submittedName>
        <fullName evidence="1">Uncharacterized protein</fullName>
    </submittedName>
</protein>
<sequence length="122" mass="14091">MKTEIVNKEELRKLFLEGLPLAEIAKKLGSTYGSIRTMIYHERQRKPHEWPLRINYPGKSAEPPLMMHLYECQDCALDFAVEDYEDADHSATVCPICHSDEYLQERGYGQFTVTSAPLREVT</sequence>
<dbReference type="RefSeq" id="WP_046230464.1">
    <property type="nucleotide sequence ID" value="NZ_FONN01000001.1"/>
</dbReference>
<keyword evidence="2" id="KW-1185">Reference proteome</keyword>
<reference evidence="2" key="1">
    <citation type="submission" date="2016-10" db="EMBL/GenBank/DDBJ databases">
        <authorList>
            <person name="Varghese N."/>
            <person name="Submissions S."/>
        </authorList>
    </citation>
    <scope>NUCLEOTIDE SEQUENCE [LARGE SCALE GENOMIC DNA]</scope>
    <source>
        <strain evidence="2">CGMCC 1.10223</strain>
    </source>
</reference>
<dbReference type="AlphaFoldDB" id="A0A1I1XVL1"/>
<evidence type="ECO:0000313" key="1">
    <source>
        <dbReference type="EMBL" id="SFE11189.1"/>
    </source>
</evidence>
<evidence type="ECO:0000313" key="2">
    <source>
        <dbReference type="Proteomes" id="UP000183410"/>
    </source>
</evidence>